<dbReference type="SUPFAM" id="SSF100950">
    <property type="entry name" value="NagB/RpiA/CoA transferase-like"/>
    <property type="match status" value="1"/>
</dbReference>
<dbReference type="CDD" id="cd01399">
    <property type="entry name" value="GlcN6P_deaminase"/>
    <property type="match status" value="1"/>
</dbReference>
<dbReference type="InterPro" id="IPR006148">
    <property type="entry name" value="Glc/Gal-6P_isomerase"/>
</dbReference>
<comment type="caution">
    <text evidence="3">The sequence shown here is derived from an EMBL/GenBank/DDBJ whole genome shotgun (WGS) entry which is preliminary data.</text>
</comment>
<dbReference type="EMBL" id="JBAFSM010000022">
    <property type="protein sequence ID" value="MEG3437978.1"/>
    <property type="molecule type" value="Genomic_DNA"/>
</dbReference>
<protein>
    <submittedName>
        <fullName evidence="3">Glucosamine-6-phosphate deaminase</fullName>
    </submittedName>
</protein>
<dbReference type="GO" id="GO:0042802">
    <property type="term" value="F:identical protein binding"/>
    <property type="evidence" value="ECO:0007669"/>
    <property type="project" value="TreeGrafter"/>
</dbReference>
<reference evidence="3 4" key="1">
    <citation type="submission" date="2024-01" db="EMBL/GenBank/DDBJ databases">
        <title>Genomic insights into the taxonomy and metabolism of the cyanobacterium Pannus brasiliensis CCIBt3594.</title>
        <authorList>
            <person name="Machado M."/>
            <person name="Botero N.B."/>
            <person name="Andreote A.P.D."/>
            <person name="Feitosa A.M.T."/>
            <person name="Popin R."/>
            <person name="Sivonen K."/>
            <person name="Fiore M.F."/>
        </authorList>
    </citation>
    <scope>NUCLEOTIDE SEQUENCE [LARGE SCALE GENOMIC DNA]</scope>
    <source>
        <strain evidence="3 4">CCIBt3594</strain>
    </source>
</reference>
<keyword evidence="1" id="KW-0119">Carbohydrate metabolism</keyword>
<dbReference type="Proteomes" id="UP001328733">
    <property type="component" value="Unassembled WGS sequence"/>
</dbReference>
<dbReference type="RefSeq" id="WP_332865461.1">
    <property type="nucleotide sequence ID" value="NZ_JBAFSM010000022.1"/>
</dbReference>
<dbReference type="InterPro" id="IPR037171">
    <property type="entry name" value="NagB/RpiA_transferase-like"/>
</dbReference>
<organism evidence="3 4">
    <name type="scientific">Pannus brasiliensis CCIBt3594</name>
    <dbReference type="NCBI Taxonomy" id="1427578"/>
    <lineage>
        <taxon>Bacteria</taxon>
        <taxon>Bacillati</taxon>
        <taxon>Cyanobacteriota</taxon>
        <taxon>Cyanophyceae</taxon>
        <taxon>Oscillatoriophycideae</taxon>
        <taxon>Chroococcales</taxon>
        <taxon>Microcystaceae</taxon>
        <taxon>Pannus</taxon>
    </lineage>
</organism>
<dbReference type="GO" id="GO:0004342">
    <property type="term" value="F:glucosamine-6-phosphate deaminase activity"/>
    <property type="evidence" value="ECO:0007669"/>
    <property type="project" value="InterPro"/>
</dbReference>
<dbReference type="GO" id="GO:0005975">
    <property type="term" value="P:carbohydrate metabolic process"/>
    <property type="evidence" value="ECO:0007669"/>
    <property type="project" value="InterPro"/>
</dbReference>
<sequence length="266" mass="30355">MIDRSRPPRSRDPVKTFTIDKLSVRIYESVTELARDVAFLSRDYLRDVLSDRETASVILATGNSQIEFLDVFVNSEDLDWSRIEFFHLDEYLGIDAAHPSSFRRYLRERVEKLIKPKRFHYIEGDALEPIEECDRYTKLLQARSLDLCCLGIGENGHLAFNEPSVADFHDPRLVKIVKLDIKNREQQVNNGHFLTVETVPQYAFTLTIPAILQARKIFCLATGKRKIQAIEQMLGGKIDTNCPASILREIPGATLFLDSASAASFY</sequence>
<accession>A0AAW9QWQ6</accession>
<gene>
    <name evidence="3" type="ORF">V0288_12690</name>
</gene>
<proteinExistence type="predicted"/>
<dbReference type="GO" id="GO:0006043">
    <property type="term" value="P:glucosamine catabolic process"/>
    <property type="evidence" value="ECO:0007669"/>
    <property type="project" value="TreeGrafter"/>
</dbReference>
<dbReference type="GO" id="GO:0006046">
    <property type="term" value="P:N-acetylglucosamine catabolic process"/>
    <property type="evidence" value="ECO:0007669"/>
    <property type="project" value="TreeGrafter"/>
</dbReference>
<evidence type="ECO:0000256" key="1">
    <source>
        <dbReference type="ARBA" id="ARBA00023277"/>
    </source>
</evidence>
<dbReference type="AlphaFoldDB" id="A0AAW9QWQ6"/>
<evidence type="ECO:0000313" key="4">
    <source>
        <dbReference type="Proteomes" id="UP001328733"/>
    </source>
</evidence>
<dbReference type="GO" id="GO:0019262">
    <property type="term" value="P:N-acetylneuraminate catabolic process"/>
    <property type="evidence" value="ECO:0007669"/>
    <property type="project" value="TreeGrafter"/>
</dbReference>
<evidence type="ECO:0000259" key="2">
    <source>
        <dbReference type="Pfam" id="PF01182"/>
    </source>
</evidence>
<dbReference type="GO" id="GO:0005737">
    <property type="term" value="C:cytoplasm"/>
    <property type="evidence" value="ECO:0007669"/>
    <property type="project" value="TreeGrafter"/>
</dbReference>
<dbReference type="Gene3D" id="3.40.50.1360">
    <property type="match status" value="1"/>
</dbReference>
<dbReference type="PANTHER" id="PTHR11280">
    <property type="entry name" value="GLUCOSAMINE-6-PHOSPHATE ISOMERASE"/>
    <property type="match status" value="1"/>
</dbReference>
<name>A0AAW9QWQ6_9CHRO</name>
<dbReference type="PANTHER" id="PTHR11280:SF6">
    <property type="entry name" value="GLUCOSAMINE-6-PHOSPHATE ISOMERASE NAGB"/>
    <property type="match status" value="1"/>
</dbReference>
<feature type="domain" description="Glucosamine/galactosamine-6-phosphate isomerase" evidence="2">
    <location>
        <begin position="31"/>
        <end position="249"/>
    </location>
</feature>
<keyword evidence="4" id="KW-1185">Reference proteome</keyword>
<evidence type="ECO:0000313" key="3">
    <source>
        <dbReference type="EMBL" id="MEG3437978.1"/>
    </source>
</evidence>
<dbReference type="Pfam" id="PF01182">
    <property type="entry name" value="Glucosamine_iso"/>
    <property type="match status" value="1"/>
</dbReference>
<dbReference type="InterPro" id="IPR004547">
    <property type="entry name" value="Glucosamine6P_isomerase"/>
</dbReference>